<reference evidence="1 2" key="1">
    <citation type="submission" date="2014-02" db="EMBL/GenBank/DDBJ databases">
        <title>Expanding our view of genomic diversity in Candidatus Accumulibacter clades.</title>
        <authorList>
            <person name="Skennerton C.T."/>
            <person name="Barr J.J."/>
            <person name="Slater F.R."/>
            <person name="Bond P.L."/>
            <person name="Tyson G.W."/>
        </authorList>
    </citation>
    <scope>NUCLEOTIDE SEQUENCE [LARGE SCALE GENOMIC DNA]</scope>
    <source>
        <strain evidence="2">BA-92</strain>
    </source>
</reference>
<evidence type="ECO:0000313" key="2">
    <source>
        <dbReference type="Proteomes" id="UP000021816"/>
    </source>
</evidence>
<dbReference type="PATRIC" id="fig|1454003.3.peg.290"/>
<proteinExistence type="predicted"/>
<sequence>MELSSVFIKTAKGLDEISTRARRLPSRVRTMLIMIDGQRTGEQLLALCTSPAEGQQHLAQLLNGGFVRQLSASTGAALPTALPDEDISLAKSYVIRTLHELLGADARALAAKIEKSETLDELRQHFGQLHLALGAVPDRKKVEQFLQKVALVLD</sequence>
<evidence type="ECO:0000313" key="1">
    <source>
        <dbReference type="EMBL" id="EXI82832.1"/>
    </source>
</evidence>
<gene>
    <name evidence="1" type="ORF">AW10_00281</name>
</gene>
<dbReference type="EMBL" id="JEMX01000009">
    <property type="protein sequence ID" value="EXI82832.1"/>
    <property type="molecule type" value="Genomic_DNA"/>
</dbReference>
<dbReference type="Proteomes" id="UP000021816">
    <property type="component" value="Unassembled WGS sequence"/>
</dbReference>
<dbReference type="AlphaFoldDB" id="A0A011Q0U7"/>
<comment type="caution">
    <text evidence="1">The sequence shown here is derived from an EMBL/GenBank/DDBJ whole genome shotgun (WGS) entry which is preliminary data.</text>
</comment>
<name>A0A011Q0U7_9PROT</name>
<organism evidence="1 2">
    <name type="scientific">Candidatus Accumulibacter appositus</name>
    <dbReference type="NCBI Taxonomy" id="1454003"/>
    <lineage>
        <taxon>Bacteria</taxon>
        <taxon>Pseudomonadati</taxon>
        <taxon>Pseudomonadota</taxon>
        <taxon>Betaproteobacteria</taxon>
        <taxon>Candidatus Accumulibacter</taxon>
    </lineage>
</organism>
<accession>A0A011Q0U7</accession>
<protein>
    <submittedName>
        <fullName evidence="1">Uncharacterized protein</fullName>
    </submittedName>
</protein>